<accession>A0A1X1YRP4</accession>
<protein>
    <recommendedName>
        <fullName evidence="4">Dipeptidyl aminopeptidase</fullName>
    </recommendedName>
</protein>
<name>A0A1X1YRP4_9MYCO</name>
<keyword evidence="3" id="KW-1185">Reference proteome</keyword>
<comment type="caution">
    <text evidence="2">The sequence shown here is derived from an EMBL/GenBank/DDBJ whole genome shotgun (WGS) entry which is preliminary data.</text>
</comment>
<evidence type="ECO:0000313" key="2">
    <source>
        <dbReference type="EMBL" id="ORW13778.1"/>
    </source>
</evidence>
<dbReference type="Gene3D" id="3.40.50.1820">
    <property type="entry name" value="alpha/beta hydrolase"/>
    <property type="match status" value="1"/>
</dbReference>
<dbReference type="InterPro" id="IPR050261">
    <property type="entry name" value="FrsA_esterase"/>
</dbReference>
<dbReference type="PANTHER" id="PTHR22946:SF12">
    <property type="entry name" value="CONIDIAL PIGMENT BIOSYNTHESIS PROTEIN AYG1 (AFU_ORTHOLOGUE AFUA_2G17550)"/>
    <property type="match status" value="1"/>
</dbReference>
<dbReference type="STRING" id="1108812.AWC16_03145"/>
<reference evidence="2 3" key="1">
    <citation type="submission" date="2016-01" db="EMBL/GenBank/DDBJ databases">
        <title>The new phylogeny of the genus Mycobacterium.</title>
        <authorList>
            <person name="Tarcisio F."/>
            <person name="Conor M."/>
            <person name="Antonella G."/>
            <person name="Elisabetta G."/>
            <person name="Giulia F.S."/>
            <person name="Sara T."/>
            <person name="Anna F."/>
            <person name="Clotilde B."/>
            <person name="Roberto B."/>
            <person name="Veronica D.S."/>
            <person name="Fabio R."/>
            <person name="Monica P."/>
            <person name="Olivier J."/>
            <person name="Enrico T."/>
            <person name="Nicola S."/>
        </authorList>
    </citation>
    <scope>NUCLEOTIDE SEQUENCE [LARGE SCALE GENOMIC DNA]</scope>
    <source>
        <strain evidence="2 3">DSM 45394</strain>
    </source>
</reference>
<organism evidence="2 3">
    <name type="scientific">Mycolicibacter longobardus</name>
    <dbReference type="NCBI Taxonomy" id="1108812"/>
    <lineage>
        <taxon>Bacteria</taxon>
        <taxon>Bacillati</taxon>
        <taxon>Actinomycetota</taxon>
        <taxon>Actinomycetes</taxon>
        <taxon>Mycobacteriales</taxon>
        <taxon>Mycobacteriaceae</taxon>
        <taxon>Mycolicibacter</taxon>
    </lineage>
</organism>
<proteinExistence type="inferred from homology"/>
<dbReference type="PANTHER" id="PTHR22946">
    <property type="entry name" value="DIENELACTONE HYDROLASE DOMAIN-CONTAINING PROTEIN-RELATED"/>
    <property type="match status" value="1"/>
</dbReference>
<dbReference type="EMBL" id="LQPG01000007">
    <property type="protein sequence ID" value="ORW13778.1"/>
    <property type="molecule type" value="Genomic_DNA"/>
</dbReference>
<dbReference type="RefSeq" id="WP_085263075.1">
    <property type="nucleotide sequence ID" value="NZ_JACKVG010000012.1"/>
</dbReference>
<dbReference type="InterPro" id="IPR029058">
    <property type="entry name" value="AB_hydrolase_fold"/>
</dbReference>
<dbReference type="SUPFAM" id="SSF53474">
    <property type="entry name" value="alpha/beta-Hydrolases"/>
    <property type="match status" value="1"/>
</dbReference>
<sequence>MGSIEMAQRHFHLFSDPWLDFNVIRYLGYASQGGATVGEVLAILSGVDDGDVESWHRSWASFADRLVEQADRLAADEASVIDARRAYLRAANYYHASDQFLNGFDERRPELYGKLRAAFGRVCELATPPGQQLTYDCDGVRMPMYFLPGSATPQRYPTVIMVGGADVVCEENFFYGGGSLLERGYNVALVELPGQVGSLAMNAVSKYRADAEVPFAAMLDALTAVPGVDPDNLWCVCFSAGGYFGPRAAAHDHRVRGWVFDASLHELVELPRSVAGVGAMLDGGAGAAEVDQHIEQLRHLPAIDFSFHWWGRRGGNYTAPVQRYSQILEDLKEFTVTPAMIRNIEGPVLLVCGTAEPPAWQELTRKLFEQLTVPDKQLIELGPETGADAHTSVSALPVVESVILPWLYRHAGPGARPQPGPGRP</sequence>
<dbReference type="Gene3D" id="1.20.1440.110">
    <property type="entry name" value="acylaminoacyl peptidase"/>
    <property type="match status" value="1"/>
</dbReference>
<gene>
    <name evidence="2" type="ORF">AWC16_03145</name>
</gene>
<dbReference type="OrthoDB" id="9765647at2"/>
<evidence type="ECO:0008006" key="4">
    <source>
        <dbReference type="Google" id="ProtNLM"/>
    </source>
</evidence>
<comment type="similarity">
    <text evidence="1">Belongs to the AB hydrolase superfamily.</text>
</comment>
<dbReference type="AlphaFoldDB" id="A0A1X1YRP4"/>
<evidence type="ECO:0000313" key="3">
    <source>
        <dbReference type="Proteomes" id="UP000193866"/>
    </source>
</evidence>
<dbReference type="Proteomes" id="UP000193866">
    <property type="component" value="Unassembled WGS sequence"/>
</dbReference>
<evidence type="ECO:0000256" key="1">
    <source>
        <dbReference type="ARBA" id="ARBA00008645"/>
    </source>
</evidence>